<dbReference type="GO" id="GO:0019843">
    <property type="term" value="F:rRNA binding"/>
    <property type="evidence" value="ECO:0007669"/>
    <property type="project" value="UniProtKB-KW"/>
</dbReference>
<name>A0A2M8EN36_9BACT</name>
<reference evidence="8" key="1">
    <citation type="submission" date="2017-09" db="EMBL/GenBank/DDBJ databases">
        <title>Depth-based differentiation of microbial function through sediment-hosted aquifers and enrichment of novel symbionts in the deep terrestrial subsurface.</title>
        <authorList>
            <person name="Probst A.J."/>
            <person name="Ladd B."/>
            <person name="Jarett J.K."/>
            <person name="Geller-Mcgrath D.E."/>
            <person name="Sieber C.M.K."/>
            <person name="Emerson J.B."/>
            <person name="Anantharaman K."/>
            <person name="Thomas B.C."/>
            <person name="Malmstrom R."/>
            <person name="Stieglmeier M."/>
            <person name="Klingl A."/>
            <person name="Woyke T."/>
            <person name="Ryan C.M."/>
            <person name="Banfield J.F."/>
        </authorList>
    </citation>
    <scope>NUCLEOTIDE SEQUENCE [LARGE SCALE GENOMIC DNA]</scope>
</reference>
<dbReference type="Proteomes" id="UP000230251">
    <property type="component" value="Unassembled WGS sequence"/>
</dbReference>
<dbReference type="GO" id="GO:1990904">
    <property type="term" value="C:ribonucleoprotein complex"/>
    <property type="evidence" value="ECO:0007669"/>
    <property type="project" value="UniProtKB-KW"/>
</dbReference>
<evidence type="ECO:0000256" key="2">
    <source>
        <dbReference type="ARBA" id="ARBA00022884"/>
    </source>
</evidence>
<dbReference type="InterPro" id="IPR036510">
    <property type="entry name" value="Ribosomal_bS20_sf"/>
</dbReference>
<keyword evidence="4" id="KW-0687">Ribonucleoprotein</keyword>
<keyword evidence="1" id="KW-0699">rRNA-binding</keyword>
<sequence>MPQLAHAKKALRQSIKRFEANKIVRAEIDSMRRHFRKLLEAKNIDEAKAIIPELQQKLDKAVVKNIYKQNKSARIISRMSAALAKTVAK</sequence>
<evidence type="ECO:0000256" key="5">
    <source>
        <dbReference type="ARBA" id="ARBA00035136"/>
    </source>
</evidence>
<evidence type="ECO:0000313" key="8">
    <source>
        <dbReference type="Proteomes" id="UP000230251"/>
    </source>
</evidence>
<evidence type="ECO:0000256" key="3">
    <source>
        <dbReference type="ARBA" id="ARBA00022980"/>
    </source>
</evidence>
<dbReference type="GO" id="GO:0006412">
    <property type="term" value="P:translation"/>
    <property type="evidence" value="ECO:0007669"/>
    <property type="project" value="InterPro"/>
</dbReference>
<evidence type="ECO:0000256" key="6">
    <source>
        <dbReference type="ARBA" id="ARBA00035343"/>
    </source>
</evidence>
<dbReference type="Gene3D" id="1.20.58.110">
    <property type="entry name" value="Ribosomal protein S20"/>
    <property type="match status" value="1"/>
</dbReference>
<evidence type="ECO:0000256" key="4">
    <source>
        <dbReference type="ARBA" id="ARBA00023274"/>
    </source>
</evidence>
<dbReference type="NCBIfam" id="TIGR00029">
    <property type="entry name" value="S20"/>
    <property type="match status" value="1"/>
</dbReference>
<keyword evidence="2" id="KW-0694">RNA-binding</keyword>
<comment type="caution">
    <text evidence="7">The sequence shown here is derived from an EMBL/GenBank/DDBJ whole genome shotgun (WGS) entry which is preliminary data.</text>
</comment>
<organism evidence="7 8">
    <name type="scientific">Candidatus Uhrbacteria bacterium CG_4_9_14_0_2_um_filter_41_50</name>
    <dbReference type="NCBI Taxonomy" id="1975031"/>
    <lineage>
        <taxon>Bacteria</taxon>
        <taxon>Candidatus Uhriibacteriota</taxon>
    </lineage>
</organism>
<dbReference type="SUPFAM" id="SSF46992">
    <property type="entry name" value="Ribosomal protein S20"/>
    <property type="match status" value="1"/>
</dbReference>
<dbReference type="AlphaFoldDB" id="A0A2M8EN36"/>
<proteinExistence type="predicted"/>
<dbReference type="EMBL" id="PFSI01000067">
    <property type="protein sequence ID" value="PJC24131.1"/>
    <property type="molecule type" value="Genomic_DNA"/>
</dbReference>
<gene>
    <name evidence="7" type="ORF">CO057_04430</name>
</gene>
<dbReference type="InterPro" id="IPR002583">
    <property type="entry name" value="Ribosomal_bS20"/>
</dbReference>
<evidence type="ECO:0000256" key="1">
    <source>
        <dbReference type="ARBA" id="ARBA00022730"/>
    </source>
</evidence>
<accession>A0A2M8EN36</accession>
<protein>
    <recommendedName>
        <fullName evidence="5">Small ribosomal subunit protein bS20</fullName>
    </recommendedName>
    <alternativeName>
        <fullName evidence="6">30S ribosomal protein S20</fullName>
    </alternativeName>
</protein>
<dbReference type="Pfam" id="PF01649">
    <property type="entry name" value="Ribosomal_S20p"/>
    <property type="match status" value="1"/>
</dbReference>
<dbReference type="GO" id="GO:0005840">
    <property type="term" value="C:ribosome"/>
    <property type="evidence" value="ECO:0007669"/>
    <property type="project" value="UniProtKB-KW"/>
</dbReference>
<evidence type="ECO:0000313" key="7">
    <source>
        <dbReference type="EMBL" id="PJC24131.1"/>
    </source>
</evidence>
<dbReference type="GO" id="GO:0003735">
    <property type="term" value="F:structural constituent of ribosome"/>
    <property type="evidence" value="ECO:0007669"/>
    <property type="project" value="InterPro"/>
</dbReference>
<keyword evidence="3 7" id="KW-0689">Ribosomal protein</keyword>